<keyword evidence="3" id="KW-1185">Reference proteome</keyword>
<organism evidence="2 3">
    <name type="scientific">Kangiella japonica</name>
    <dbReference type="NCBI Taxonomy" id="647384"/>
    <lineage>
        <taxon>Bacteria</taxon>
        <taxon>Pseudomonadati</taxon>
        <taxon>Pseudomonadota</taxon>
        <taxon>Gammaproteobacteria</taxon>
        <taxon>Kangiellales</taxon>
        <taxon>Kangiellaceae</taxon>
        <taxon>Kangiella</taxon>
    </lineage>
</organism>
<dbReference type="InterPro" id="IPR008620">
    <property type="entry name" value="FixH"/>
</dbReference>
<proteinExistence type="predicted"/>
<dbReference type="Pfam" id="PF05751">
    <property type="entry name" value="FixH"/>
    <property type="match status" value="1"/>
</dbReference>
<sequence>MSNVEKEKPWYKQFWPWFVIAIPLTSVITGTSLLIIASNTTDSMVVDDYYKDGLAINESLAKKQKAKELGVSATLSFDNNRVTVEVTADSEIKDSLFLNFQHATLKTKDFSLALKQDASGKYYSELNHDISGKWFINLHPYQKQWEVERKVTLPSSLEVTLGY</sequence>
<evidence type="ECO:0000313" key="3">
    <source>
        <dbReference type="Proteomes" id="UP001501221"/>
    </source>
</evidence>
<evidence type="ECO:0000313" key="2">
    <source>
        <dbReference type="EMBL" id="GAA0201356.1"/>
    </source>
</evidence>
<keyword evidence="1" id="KW-0812">Transmembrane</keyword>
<reference evidence="2 3" key="1">
    <citation type="journal article" date="2019" name="Int. J. Syst. Evol. Microbiol.">
        <title>The Global Catalogue of Microorganisms (GCM) 10K type strain sequencing project: providing services to taxonomists for standard genome sequencing and annotation.</title>
        <authorList>
            <consortium name="The Broad Institute Genomics Platform"/>
            <consortium name="The Broad Institute Genome Sequencing Center for Infectious Disease"/>
            <person name="Wu L."/>
            <person name="Ma J."/>
        </authorList>
    </citation>
    <scope>NUCLEOTIDE SEQUENCE [LARGE SCALE GENOMIC DNA]</scope>
    <source>
        <strain evidence="2 3">JCM 16211</strain>
    </source>
</reference>
<keyword evidence="1" id="KW-1133">Transmembrane helix</keyword>
<feature type="transmembrane region" description="Helical" evidence="1">
    <location>
        <begin position="14"/>
        <end position="36"/>
    </location>
</feature>
<protein>
    <submittedName>
        <fullName evidence="2">FixH family protein</fullName>
    </submittedName>
</protein>
<accession>A0ABN0SUU0</accession>
<dbReference type="RefSeq" id="WP_343986264.1">
    <property type="nucleotide sequence ID" value="NZ_BAAAFM010000001.1"/>
</dbReference>
<dbReference type="EMBL" id="BAAAFM010000001">
    <property type="protein sequence ID" value="GAA0201356.1"/>
    <property type="molecule type" value="Genomic_DNA"/>
</dbReference>
<gene>
    <name evidence="2" type="ORF">GCM10009123_05820</name>
</gene>
<keyword evidence="1" id="KW-0472">Membrane</keyword>
<evidence type="ECO:0000256" key="1">
    <source>
        <dbReference type="SAM" id="Phobius"/>
    </source>
</evidence>
<name>A0ABN0SUU0_9GAMM</name>
<dbReference type="Proteomes" id="UP001501221">
    <property type="component" value="Unassembled WGS sequence"/>
</dbReference>
<comment type="caution">
    <text evidence="2">The sequence shown here is derived from an EMBL/GenBank/DDBJ whole genome shotgun (WGS) entry which is preliminary data.</text>
</comment>